<reference evidence="2 3" key="1">
    <citation type="submission" date="2020-09" db="EMBL/GenBank/DDBJ databases">
        <title>Sinomicrobium weinanense sp. nov., a halophilic bacteria isolated from saline-alkali soil.</title>
        <authorList>
            <person name="Wu P."/>
            <person name="Ren H."/>
            <person name="Mei Y."/>
            <person name="Liang Y."/>
            <person name="Chen Z."/>
        </authorList>
    </citation>
    <scope>NUCLEOTIDE SEQUENCE [LARGE SCALE GENOMIC DNA]</scope>
    <source>
        <strain evidence="2 3">FJxs</strain>
    </source>
</reference>
<dbReference type="RefSeq" id="WP_187966056.1">
    <property type="nucleotide sequence ID" value="NZ_JACVDC010000040.1"/>
</dbReference>
<keyword evidence="1" id="KW-1133">Transmembrane helix</keyword>
<dbReference type="AlphaFoldDB" id="A0A926JTA6"/>
<accession>A0A926JTA6</accession>
<keyword evidence="3" id="KW-1185">Reference proteome</keyword>
<evidence type="ECO:0000313" key="3">
    <source>
        <dbReference type="Proteomes" id="UP000653730"/>
    </source>
</evidence>
<keyword evidence="1" id="KW-0472">Membrane</keyword>
<feature type="transmembrane region" description="Helical" evidence="1">
    <location>
        <begin position="40"/>
        <end position="59"/>
    </location>
</feature>
<dbReference type="Proteomes" id="UP000653730">
    <property type="component" value="Unassembled WGS sequence"/>
</dbReference>
<evidence type="ECO:0000313" key="2">
    <source>
        <dbReference type="EMBL" id="MBC9796919.1"/>
    </source>
</evidence>
<comment type="caution">
    <text evidence="2">The sequence shown here is derived from an EMBL/GenBank/DDBJ whole genome shotgun (WGS) entry which is preliminary data.</text>
</comment>
<organism evidence="2 3">
    <name type="scientific">Sinomicrobium weinanense</name>
    <dbReference type="NCBI Taxonomy" id="2842200"/>
    <lineage>
        <taxon>Bacteria</taxon>
        <taxon>Pseudomonadati</taxon>
        <taxon>Bacteroidota</taxon>
        <taxon>Flavobacteriia</taxon>
        <taxon>Flavobacteriales</taxon>
        <taxon>Flavobacteriaceae</taxon>
        <taxon>Sinomicrobium</taxon>
    </lineage>
</organism>
<name>A0A926JTA6_9FLAO</name>
<sequence length="129" mass="14866">MKKHIFAFLRLLVPLTLLLCALQYALVTYAISWYDFRLTTVAIYAFHVVVTFLIYLFLLYVNKTFSDKTGFAFMACSLLKMMASVVFLWPLMEQGGSFVGDVMAFFIPYFIYLTIEVLYVVKFMQGGKG</sequence>
<dbReference type="EMBL" id="JACVDC010000040">
    <property type="protein sequence ID" value="MBC9796919.1"/>
    <property type="molecule type" value="Genomic_DNA"/>
</dbReference>
<feature type="transmembrane region" description="Helical" evidence="1">
    <location>
        <begin position="98"/>
        <end position="121"/>
    </location>
</feature>
<protein>
    <submittedName>
        <fullName evidence="2">Uncharacterized protein</fullName>
    </submittedName>
</protein>
<proteinExistence type="predicted"/>
<gene>
    <name evidence="2" type="ORF">IBL28_13140</name>
</gene>
<evidence type="ECO:0000256" key="1">
    <source>
        <dbReference type="SAM" id="Phobius"/>
    </source>
</evidence>
<feature type="transmembrane region" description="Helical" evidence="1">
    <location>
        <begin position="71"/>
        <end position="92"/>
    </location>
</feature>
<keyword evidence="1" id="KW-0812">Transmembrane</keyword>